<dbReference type="PROSITE" id="PS50240">
    <property type="entry name" value="TRYPSIN_DOM"/>
    <property type="match status" value="1"/>
</dbReference>
<evidence type="ECO:0000313" key="5">
    <source>
        <dbReference type="Proteomes" id="UP000812013"/>
    </source>
</evidence>
<evidence type="ECO:0000256" key="2">
    <source>
        <dbReference type="ARBA" id="ARBA00023157"/>
    </source>
</evidence>
<protein>
    <submittedName>
        <fullName evidence="4">Trypsin-like serine protease</fullName>
    </submittedName>
</protein>
<dbReference type="InterPro" id="IPR001314">
    <property type="entry name" value="Peptidase_S1A"/>
</dbReference>
<name>A0ABS6YZU6_9ACTN</name>
<dbReference type="Pfam" id="PF00089">
    <property type="entry name" value="Trypsin"/>
    <property type="match status" value="1"/>
</dbReference>
<dbReference type="Proteomes" id="UP000812013">
    <property type="component" value="Unassembled WGS sequence"/>
</dbReference>
<evidence type="ECO:0000256" key="1">
    <source>
        <dbReference type="ARBA" id="ARBA00007664"/>
    </source>
</evidence>
<dbReference type="SUPFAM" id="SSF50494">
    <property type="entry name" value="Trypsin-like serine proteases"/>
    <property type="match status" value="1"/>
</dbReference>
<dbReference type="InterPro" id="IPR001254">
    <property type="entry name" value="Trypsin_dom"/>
</dbReference>
<sequence>MSRAACRRQPSGCAPRSFSVLLCTCATEGRSMSSPRPRSARITGLLVTATATAVSAGLVSAGTANALAGPEATAGQLASVAKLNIGDEAHSRACTATLVDQWWIATAASCFAAVPGQQVLAGQPAMKSTATLSNGQAVEVVDLQPRTDRDLVLARLATPATGIAGIKRATAASAAGAELTAAGFGRTKTEWVPEKLHTGTFTLGSVDATALAITGKGTDVLCKGDTGGPLLNAAGELVGVNSRSWQGGCLGAPATETRTGAVSARIDDLGEWVQQVRALTPGWKAEAVVQGGTGLFQGIRLADGSWTGFTDAQSKAGDIGGVRTAAVAGINGDTHVVALGGDGRLHHTIRKADGTWGSFGDVNSQAGALADITQVSTVSIGTDLHVLAVAGGKVFHTLRTGAGNWTPFGDVAAVSSPIGGVTSIATAGAGGELHVAAVTGGKAYHAVRRTTGHWTVWGDVSAAAGTTGPVSSIVMAGAGADSHIVIATDNGTRQYHSIRYGNGTWAPFGDLRDYLGTVTVKSVGAGTVDGELQLAATTSDNKLLHIVRHTDRTWTPATQVTTQGVTGTLGSISLAGTL</sequence>
<dbReference type="InterPro" id="IPR009003">
    <property type="entry name" value="Peptidase_S1_PA"/>
</dbReference>
<reference evidence="4 5" key="1">
    <citation type="submission" date="2019-12" db="EMBL/GenBank/DDBJ databases">
        <title>Genome sequence of Streptomyces bambusae.</title>
        <authorList>
            <person name="Bansal K."/>
            <person name="Choksket S."/>
            <person name="Korpole S."/>
            <person name="Patil P.B."/>
        </authorList>
    </citation>
    <scope>NUCLEOTIDE SEQUENCE [LARGE SCALE GENOMIC DNA]</scope>
    <source>
        <strain evidence="4 5">SK60</strain>
    </source>
</reference>
<proteinExistence type="inferred from homology"/>
<dbReference type="EMBL" id="WTFF01000011">
    <property type="protein sequence ID" value="MBW5481001.1"/>
    <property type="molecule type" value="Genomic_DNA"/>
</dbReference>
<organism evidence="4 5">
    <name type="scientific">Streptomyces bambusae</name>
    <dbReference type="NCBI Taxonomy" id="1550616"/>
    <lineage>
        <taxon>Bacteria</taxon>
        <taxon>Bacillati</taxon>
        <taxon>Actinomycetota</taxon>
        <taxon>Actinomycetes</taxon>
        <taxon>Kitasatosporales</taxon>
        <taxon>Streptomycetaceae</taxon>
        <taxon>Streptomyces</taxon>
    </lineage>
</organism>
<gene>
    <name evidence="4" type="ORF">GPJ59_03615</name>
</gene>
<feature type="domain" description="Peptidase S1" evidence="3">
    <location>
        <begin position="59"/>
        <end position="278"/>
    </location>
</feature>
<comment type="caution">
    <text evidence="4">The sequence shown here is derived from an EMBL/GenBank/DDBJ whole genome shotgun (WGS) entry which is preliminary data.</text>
</comment>
<dbReference type="InterPro" id="IPR050430">
    <property type="entry name" value="Peptidase_S1"/>
</dbReference>
<comment type="similarity">
    <text evidence="1">Belongs to the peptidase S1 family.</text>
</comment>
<dbReference type="Gene3D" id="2.40.10.10">
    <property type="entry name" value="Trypsin-like serine proteases"/>
    <property type="match status" value="1"/>
</dbReference>
<accession>A0ABS6YZU6</accession>
<dbReference type="Gene3D" id="2.120.10.70">
    <property type="entry name" value="Fucose-specific lectin"/>
    <property type="match status" value="1"/>
</dbReference>
<dbReference type="InterPro" id="IPR043504">
    <property type="entry name" value="Peptidase_S1_PA_chymotrypsin"/>
</dbReference>
<evidence type="ECO:0000259" key="3">
    <source>
        <dbReference type="PROSITE" id="PS50240"/>
    </source>
</evidence>
<dbReference type="PANTHER" id="PTHR24276:SF96">
    <property type="entry name" value="PEPTIDASE S1 DOMAIN-CONTAINING PROTEIN"/>
    <property type="match status" value="1"/>
</dbReference>
<keyword evidence="5" id="KW-1185">Reference proteome</keyword>
<dbReference type="PANTHER" id="PTHR24276">
    <property type="entry name" value="POLYSERASE-RELATED"/>
    <property type="match status" value="1"/>
</dbReference>
<dbReference type="SMART" id="SM00020">
    <property type="entry name" value="Tryp_SPc"/>
    <property type="match status" value="1"/>
</dbReference>
<keyword evidence="2" id="KW-1015">Disulfide bond</keyword>
<evidence type="ECO:0000313" key="4">
    <source>
        <dbReference type="EMBL" id="MBW5481001.1"/>
    </source>
</evidence>
<dbReference type="SUPFAM" id="SSF89372">
    <property type="entry name" value="Fucose-specific lectin"/>
    <property type="match status" value="1"/>
</dbReference>
<dbReference type="PRINTS" id="PR00722">
    <property type="entry name" value="CHYMOTRYPSIN"/>
</dbReference>